<feature type="domain" description="Transglutaminase-like" evidence="1">
    <location>
        <begin position="34"/>
        <end position="139"/>
    </location>
</feature>
<dbReference type="InterPro" id="IPR002931">
    <property type="entry name" value="Transglutaminase-like"/>
</dbReference>
<dbReference type="Pfam" id="PF01841">
    <property type="entry name" value="Transglut_core"/>
    <property type="match status" value="1"/>
</dbReference>
<evidence type="ECO:0000313" key="2">
    <source>
        <dbReference type="EMBL" id="MFD2592442.1"/>
    </source>
</evidence>
<protein>
    <submittedName>
        <fullName evidence="2">Transglutaminase family protein</fullName>
    </submittedName>
</protein>
<dbReference type="RefSeq" id="WP_378254452.1">
    <property type="nucleotide sequence ID" value="NZ_JBHSJV010000001.1"/>
</dbReference>
<dbReference type="SUPFAM" id="SSF54001">
    <property type="entry name" value="Cysteine proteinases"/>
    <property type="match status" value="1"/>
</dbReference>
<dbReference type="PANTHER" id="PTHR33490">
    <property type="entry name" value="BLR5614 PROTEIN-RELATED"/>
    <property type="match status" value="1"/>
</dbReference>
<reference evidence="3" key="1">
    <citation type="journal article" date="2019" name="Int. J. Syst. Evol. Microbiol.">
        <title>The Global Catalogue of Microorganisms (GCM) 10K type strain sequencing project: providing services to taxonomists for standard genome sequencing and annotation.</title>
        <authorList>
            <consortium name="The Broad Institute Genomics Platform"/>
            <consortium name="The Broad Institute Genome Sequencing Center for Infectious Disease"/>
            <person name="Wu L."/>
            <person name="Ma J."/>
        </authorList>
    </citation>
    <scope>NUCLEOTIDE SEQUENCE [LARGE SCALE GENOMIC DNA]</scope>
    <source>
        <strain evidence="3">KCTC 42423</strain>
    </source>
</reference>
<name>A0ABW5NA47_9FLAO</name>
<evidence type="ECO:0000313" key="3">
    <source>
        <dbReference type="Proteomes" id="UP001597459"/>
    </source>
</evidence>
<sequence>MNNIEVYLQPTRYIDYRTDEIQQIVGAFLNQSYSQKEIAIQLYLTVRDQWRYNPYHLSFTKNAYKASTIAVKKEGHCVDKSILLIACLRAVGIPARIHLAKVKNHIAVERLTEKFGTNEITPHGMVNLFLEGSWVKVSPAFNKELCYKCNVPPLDFDGKKDAIFQQYDNTGNLFMEYLDDYGHFEDIPTEFIFENFKANYPHIYKIFEGSNEIQL</sequence>
<evidence type="ECO:0000259" key="1">
    <source>
        <dbReference type="Pfam" id="PF01841"/>
    </source>
</evidence>
<gene>
    <name evidence="2" type="ORF">ACFSTE_16500</name>
</gene>
<comment type="caution">
    <text evidence="2">The sequence shown here is derived from an EMBL/GenBank/DDBJ whole genome shotgun (WGS) entry which is preliminary data.</text>
</comment>
<dbReference type="Proteomes" id="UP001597459">
    <property type="component" value="Unassembled WGS sequence"/>
</dbReference>
<organism evidence="2 3">
    <name type="scientific">Aquimarina hainanensis</name>
    <dbReference type="NCBI Taxonomy" id="1578017"/>
    <lineage>
        <taxon>Bacteria</taxon>
        <taxon>Pseudomonadati</taxon>
        <taxon>Bacteroidota</taxon>
        <taxon>Flavobacteriia</taxon>
        <taxon>Flavobacteriales</taxon>
        <taxon>Flavobacteriaceae</taxon>
        <taxon>Aquimarina</taxon>
    </lineage>
</organism>
<keyword evidence="3" id="KW-1185">Reference proteome</keyword>
<accession>A0ABW5NA47</accession>
<dbReference type="InterPro" id="IPR038765">
    <property type="entry name" value="Papain-like_cys_pep_sf"/>
</dbReference>
<dbReference type="EMBL" id="JBHULX010000039">
    <property type="protein sequence ID" value="MFD2592442.1"/>
    <property type="molecule type" value="Genomic_DNA"/>
</dbReference>
<proteinExistence type="predicted"/>
<dbReference type="PANTHER" id="PTHR33490:SF3">
    <property type="entry name" value="CONSERVED INTEGRAL MEMBRANE PROTEIN"/>
    <property type="match status" value="1"/>
</dbReference>
<dbReference type="Gene3D" id="3.10.620.30">
    <property type="match status" value="1"/>
</dbReference>